<dbReference type="OrthoDB" id="1522603at2"/>
<gene>
    <name evidence="3" type="ORF">EZE20_10895</name>
</gene>
<dbReference type="PANTHER" id="PTHR46268:SF6">
    <property type="entry name" value="UNIVERSAL STRESS PROTEIN UP12"/>
    <property type="match status" value="1"/>
</dbReference>
<dbReference type="Proteomes" id="UP000295706">
    <property type="component" value="Unassembled WGS sequence"/>
</dbReference>
<accession>A0A4R4KEK4</accession>
<dbReference type="InterPro" id="IPR006016">
    <property type="entry name" value="UspA"/>
</dbReference>
<dbReference type="PANTHER" id="PTHR46268">
    <property type="entry name" value="STRESS RESPONSE PROTEIN NHAX"/>
    <property type="match status" value="1"/>
</dbReference>
<comment type="similarity">
    <text evidence="1">Belongs to the universal stress protein A family.</text>
</comment>
<dbReference type="PRINTS" id="PR01438">
    <property type="entry name" value="UNVRSLSTRESS"/>
</dbReference>
<dbReference type="InterPro" id="IPR014729">
    <property type="entry name" value="Rossmann-like_a/b/a_fold"/>
</dbReference>
<proteinExistence type="inferred from homology"/>
<name>A0A4R4KEK4_9BACT</name>
<organism evidence="3 4">
    <name type="scientific">Arundinibacter roseus</name>
    <dbReference type="NCBI Taxonomy" id="2070510"/>
    <lineage>
        <taxon>Bacteria</taxon>
        <taxon>Pseudomonadati</taxon>
        <taxon>Bacteroidota</taxon>
        <taxon>Cytophagia</taxon>
        <taxon>Cytophagales</taxon>
        <taxon>Spirosomataceae</taxon>
        <taxon>Arundinibacter</taxon>
    </lineage>
</organism>
<dbReference type="Pfam" id="PF00582">
    <property type="entry name" value="Usp"/>
    <property type="match status" value="1"/>
</dbReference>
<comment type="caution">
    <text evidence="3">The sequence shown here is derived from an EMBL/GenBank/DDBJ whole genome shotgun (WGS) entry which is preliminary data.</text>
</comment>
<dbReference type="EMBL" id="SMJU01000006">
    <property type="protein sequence ID" value="TDB65206.1"/>
    <property type="molecule type" value="Genomic_DNA"/>
</dbReference>
<evidence type="ECO:0000313" key="3">
    <source>
        <dbReference type="EMBL" id="TDB65206.1"/>
    </source>
</evidence>
<dbReference type="CDD" id="cd00293">
    <property type="entry name" value="USP-like"/>
    <property type="match status" value="1"/>
</dbReference>
<feature type="domain" description="UspA" evidence="2">
    <location>
        <begin position="1"/>
        <end position="136"/>
    </location>
</feature>
<dbReference type="Gene3D" id="3.40.50.620">
    <property type="entry name" value="HUPs"/>
    <property type="match status" value="2"/>
</dbReference>
<keyword evidence="4" id="KW-1185">Reference proteome</keyword>
<dbReference type="RefSeq" id="WP_132117451.1">
    <property type="nucleotide sequence ID" value="NZ_SMJU01000006.1"/>
</dbReference>
<dbReference type="SUPFAM" id="SSF52402">
    <property type="entry name" value="Adenine nucleotide alpha hydrolases-like"/>
    <property type="match status" value="2"/>
</dbReference>
<sequence>MKKILVLTDYSAAARHALLFAMHMYHAQACEFSLLHSYAQLPEASDFLDDQIGRDAQAMMNDYVEGFKKEYELNPYHALSGTAIGGNIYIAVSELYAKQPSELVVVGATGNGDSIWLGSVATEIIRTAPCPVLVVPISAALRPLQDFVIATDYSNFKSQTLFKPVAEVLEAGKSKLVFLSILEPEQSAKEVDQERQALLNQYFEDFEPLHFFMKDDSTLEGIEEYLSNHHTDLLVTVSHNRSLWDVLLNRSTSRILAYQAEVPLLVLTENVSDSSEELPSSEWELL</sequence>
<evidence type="ECO:0000259" key="2">
    <source>
        <dbReference type="Pfam" id="PF00582"/>
    </source>
</evidence>
<evidence type="ECO:0000313" key="4">
    <source>
        <dbReference type="Proteomes" id="UP000295706"/>
    </source>
</evidence>
<reference evidence="3 4" key="1">
    <citation type="submission" date="2019-02" db="EMBL/GenBank/DDBJ databases">
        <title>Arundinibacter roseus gen. nov., sp. nov., a new member of the family Cytophagaceae.</title>
        <authorList>
            <person name="Szuroczki S."/>
            <person name="Khayer B."/>
            <person name="Sproer C."/>
            <person name="Toumi M."/>
            <person name="Szabo A."/>
            <person name="Felfoldi T."/>
            <person name="Schumann P."/>
            <person name="Toth E."/>
        </authorList>
    </citation>
    <scope>NUCLEOTIDE SEQUENCE [LARGE SCALE GENOMIC DNA]</scope>
    <source>
        <strain evidence="3 4">DMA-k-7a</strain>
    </source>
</reference>
<evidence type="ECO:0000256" key="1">
    <source>
        <dbReference type="ARBA" id="ARBA00008791"/>
    </source>
</evidence>
<dbReference type="InterPro" id="IPR006015">
    <property type="entry name" value="Universal_stress_UspA"/>
</dbReference>
<protein>
    <submittedName>
        <fullName evidence="3">Universal stress protein</fullName>
    </submittedName>
</protein>
<dbReference type="AlphaFoldDB" id="A0A4R4KEK4"/>